<dbReference type="PANTHER" id="PTHR42683">
    <property type="entry name" value="ALDEHYDE REDUCTASE"/>
    <property type="match status" value="1"/>
</dbReference>
<sequence>MTLTETAGEFKIKSSHGVDVVNAAFKTEGYVVNEKGGKLELQPVTLPPMTATMVQVKIQMVSLCHTDVHMRDNDMGISDYPMLLGHEGVGVVTHLGSAVRTLKIGDTVGIGWIRDSCTGCRRCKEGRENLCENGYQAIYLSSSAGPIGKSPLQYNLHGGCFARYQRIEERFAVKIPDGVPPEMASPLLCGGATVFEPLCDYVTAGAHVGVLGIGGLGTAAVKLARLRGCIVWAISGTPSKREGILQAGAHHFVNLGDKEARRKATGKLDLIIDTSPINPAVDQLLELLALNGTLCKVGVPLSTDCTYSGDWRNLIFCQRKLVGSGSCGTKRLDDMMELVAANMDFMKDIDGWKTEHLPMSKVNEAMDLLQNRKNAAYRYVLEWK</sequence>
<dbReference type="InterPro" id="IPR011032">
    <property type="entry name" value="GroES-like_sf"/>
</dbReference>
<dbReference type="EMBL" id="NBIV01000046">
    <property type="protein sequence ID" value="PXF46046.1"/>
    <property type="molecule type" value="Genomic_DNA"/>
</dbReference>
<comment type="similarity">
    <text evidence="5">Belongs to the zinc-containing alcohol dehydrogenase family.</text>
</comment>
<comment type="caution">
    <text evidence="7">The sequence shown here is derived from an EMBL/GenBank/DDBJ whole genome shotgun (WGS) entry which is preliminary data.</text>
</comment>
<dbReference type="Gene3D" id="3.40.50.720">
    <property type="entry name" value="NAD(P)-binding Rossmann-like Domain"/>
    <property type="match status" value="1"/>
</dbReference>
<evidence type="ECO:0000256" key="4">
    <source>
        <dbReference type="ARBA" id="ARBA00023002"/>
    </source>
</evidence>
<protein>
    <submittedName>
        <fullName evidence="7">Putative formaldehyde dehydrogenase AdhA</fullName>
    </submittedName>
</protein>
<accession>A0A2V3IV76</accession>
<dbReference type="InterPro" id="IPR013154">
    <property type="entry name" value="ADH-like_N"/>
</dbReference>
<dbReference type="Gene3D" id="3.90.180.10">
    <property type="entry name" value="Medium-chain alcohol dehydrogenases, catalytic domain"/>
    <property type="match status" value="1"/>
</dbReference>
<dbReference type="PROSITE" id="PS00059">
    <property type="entry name" value="ADH_ZINC"/>
    <property type="match status" value="1"/>
</dbReference>
<proteinExistence type="inferred from homology"/>
<dbReference type="SUPFAM" id="SSF50129">
    <property type="entry name" value="GroES-like"/>
    <property type="match status" value="1"/>
</dbReference>
<name>A0A2V3IV76_9FLOR</name>
<reference evidence="7 8" key="1">
    <citation type="journal article" date="2018" name="Mol. Biol. Evol.">
        <title>Analysis of the draft genome of the red seaweed Gracilariopsis chorda provides insights into genome size evolution in Rhodophyta.</title>
        <authorList>
            <person name="Lee J."/>
            <person name="Yang E.C."/>
            <person name="Graf L."/>
            <person name="Yang J.H."/>
            <person name="Qiu H."/>
            <person name="Zel Zion U."/>
            <person name="Chan C.X."/>
            <person name="Stephens T.G."/>
            <person name="Weber A.P.M."/>
            <person name="Boo G.H."/>
            <person name="Boo S.M."/>
            <person name="Kim K.M."/>
            <person name="Shin Y."/>
            <person name="Jung M."/>
            <person name="Lee S.J."/>
            <person name="Yim H.S."/>
            <person name="Lee J.H."/>
            <person name="Bhattacharya D."/>
            <person name="Yoon H.S."/>
        </authorList>
    </citation>
    <scope>NUCLEOTIDE SEQUENCE [LARGE SCALE GENOMIC DNA]</scope>
    <source>
        <strain evidence="7 8">SKKU-2015</strain>
        <tissue evidence="7">Whole body</tissue>
    </source>
</reference>
<comment type="cofactor">
    <cofactor evidence="1 5">
        <name>Zn(2+)</name>
        <dbReference type="ChEBI" id="CHEBI:29105"/>
    </cofactor>
</comment>
<evidence type="ECO:0000256" key="5">
    <source>
        <dbReference type="RuleBase" id="RU361277"/>
    </source>
</evidence>
<dbReference type="CDD" id="cd05283">
    <property type="entry name" value="CAD1"/>
    <property type="match status" value="1"/>
</dbReference>
<dbReference type="InterPro" id="IPR002328">
    <property type="entry name" value="ADH_Zn_CS"/>
</dbReference>
<keyword evidence="4" id="KW-0560">Oxidoreductase</keyword>
<dbReference type="InterPro" id="IPR013149">
    <property type="entry name" value="ADH-like_C"/>
</dbReference>
<evidence type="ECO:0000256" key="3">
    <source>
        <dbReference type="ARBA" id="ARBA00022833"/>
    </source>
</evidence>
<dbReference type="Pfam" id="PF08240">
    <property type="entry name" value="ADH_N"/>
    <property type="match status" value="1"/>
</dbReference>
<gene>
    <name evidence="7" type="ORF">BWQ96_04221</name>
</gene>
<keyword evidence="8" id="KW-1185">Reference proteome</keyword>
<evidence type="ECO:0000313" key="8">
    <source>
        <dbReference type="Proteomes" id="UP000247409"/>
    </source>
</evidence>
<dbReference type="STRING" id="448386.A0A2V3IV76"/>
<evidence type="ECO:0000259" key="6">
    <source>
        <dbReference type="SMART" id="SM00829"/>
    </source>
</evidence>
<dbReference type="SUPFAM" id="SSF51735">
    <property type="entry name" value="NAD(P)-binding Rossmann-fold domains"/>
    <property type="match status" value="1"/>
</dbReference>
<dbReference type="GO" id="GO:0008270">
    <property type="term" value="F:zinc ion binding"/>
    <property type="evidence" value="ECO:0007669"/>
    <property type="project" value="InterPro"/>
</dbReference>
<keyword evidence="2 5" id="KW-0479">Metal-binding</keyword>
<dbReference type="Proteomes" id="UP000247409">
    <property type="component" value="Unassembled WGS sequence"/>
</dbReference>
<dbReference type="Pfam" id="PF00107">
    <property type="entry name" value="ADH_zinc_N"/>
    <property type="match status" value="1"/>
</dbReference>
<dbReference type="GO" id="GO:0016616">
    <property type="term" value="F:oxidoreductase activity, acting on the CH-OH group of donors, NAD or NADP as acceptor"/>
    <property type="evidence" value="ECO:0007669"/>
    <property type="project" value="InterPro"/>
</dbReference>
<dbReference type="SMART" id="SM00829">
    <property type="entry name" value="PKS_ER"/>
    <property type="match status" value="1"/>
</dbReference>
<organism evidence="7 8">
    <name type="scientific">Gracilariopsis chorda</name>
    <dbReference type="NCBI Taxonomy" id="448386"/>
    <lineage>
        <taxon>Eukaryota</taxon>
        <taxon>Rhodophyta</taxon>
        <taxon>Florideophyceae</taxon>
        <taxon>Rhodymeniophycidae</taxon>
        <taxon>Gracilariales</taxon>
        <taxon>Gracilariaceae</taxon>
        <taxon>Gracilariopsis</taxon>
    </lineage>
</organism>
<dbReference type="FunFam" id="3.40.50.720:FF:000022">
    <property type="entry name" value="Cinnamyl alcohol dehydrogenase"/>
    <property type="match status" value="1"/>
</dbReference>
<dbReference type="InterPro" id="IPR020843">
    <property type="entry name" value="ER"/>
</dbReference>
<dbReference type="InterPro" id="IPR047109">
    <property type="entry name" value="CAD-like"/>
</dbReference>
<evidence type="ECO:0000313" key="7">
    <source>
        <dbReference type="EMBL" id="PXF46046.1"/>
    </source>
</evidence>
<feature type="domain" description="Enoyl reductase (ER)" evidence="6">
    <location>
        <begin position="36"/>
        <end position="374"/>
    </location>
</feature>
<dbReference type="InterPro" id="IPR036291">
    <property type="entry name" value="NAD(P)-bd_dom_sf"/>
</dbReference>
<dbReference type="OrthoDB" id="1879366at2759"/>
<dbReference type="AlphaFoldDB" id="A0A2V3IV76"/>
<keyword evidence="3 5" id="KW-0862">Zinc</keyword>
<evidence type="ECO:0000256" key="2">
    <source>
        <dbReference type="ARBA" id="ARBA00022723"/>
    </source>
</evidence>
<evidence type="ECO:0000256" key="1">
    <source>
        <dbReference type="ARBA" id="ARBA00001947"/>
    </source>
</evidence>